<feature type="domain" description="Cell wall elongation regulator TseB-like" evidence="2">
    <location>
        <begin position="38"/>
        <end position="79"/>
    </location>
</feature>
<dbReference type="Proteomes" id="UP000271031">
    <property type="component" value="Unassembled WGS sequence"/>
</dbReference>
<proteinExistence type="predicted"/>
<dbReference type="EMBL" id="RHHQ01000022">
    <property type="protein sequence ID" value="RNB81673.1"/>
    <property type="molecule type" value="Genomic_DNA"/>
</dbReference>
<dbReference type="SUPFAM" id="SSF54403">
    <property type="entry name" value="Cystatin/monellin"/>
    <property type="match status" value="2"/>
</dbReference>
<keyword evidence="4" id="KW-1185">Reference proteome</keyword>
<accession>A0A3M8D130</accession>
<comment type="caution">
    <text evidence="3">The sequence shown here is derived from an EMBL/GenBank/DDBJ whole genome shotgun (WGS) entry which is preliminary data.</text>
</comment>
<dbReference type="AlphaFoldDB" id="A0A3M8D130"/>
<name>A0A3M8D130_9BACL</name>
<evidence type="ECO:0000259" key="1">
    <source>
        <dbReference type="Pfam" id="PF03413"/>
    </source>
</evidence>
<dbReference type="RefSeq" id="WP_122920757.1">
    <property type="nucleotide sequence ID" value="NZ_RHHQ01000022.1"/>
</dbReference>
<organism evidence="3 4">
    <name type="scientific">Brevibacillus fluminis</name>
    <dbReference type="NCBI Taxonomy" id="511487"/>
    <lineage>
        <taxon>Bacteria</taxon>
        <taxon>Bacillati</taxon>
        <taxon>Bacillota</taxon>
        <taxon>Bacilli</taxon>
        <taxon>Bacillales</taxon>
        <taxon>Paenibacillaceae</taxon>
        <taxon>Brevibacillus</taxon>
    </lineage>
</organism>
<dbReference type="InterPro" id="IPR025711">
    <property type="entry name" value="PepSY"/>
</dbReference>
<dbReference type="InterPro" id="IPR046350">
    <property type="entry name" value="Cystatin_sf"/>
</dbReference>
<feature type="domain" description="PepSY" evidence="1">
    <location>
        <begin position="93"/>
        <end position="152"/>
    </location>
</feature>
<dbReference type="Pfam" id="PF17881">
    <property type="entry name" value="TseB"/>
    <property type="match status" value="1"/>
</dbReference>
<evidence type="ECO:0000313" key="4">
    <source>
        <dbReference type="Proteomes" id="UP000271031"/>
    </source>
</evidence>
<dbReference type="Pfam" id="PF03413">
    <property type="entry name" value="PepSY"/>
    <property type="match status" value="1"/>
</dbReference>
<evidence type="ECO:0000313" key="3">
    <source>
        <dbReference type="EMBL" id="RNB81673.1"/>
    </source>
</evidence>
<protein>
    <submittedName>
        <fullName evidence="3">Uncharacterized protein</fullName>
    </submittedName>
</protein>
<sequence>MYVRILLIVVAVIVLIGGFSSHLLYSVVAEKRDFEQAARDWALANTSITQVEEVYEYRGTTTCTVVIGKNQQGTQAIAWKTKDSTFFDTMDGKLTKESVAEAVTKHFPNDQVVHIVPGIEDKKPFWEAVLKNPNGDYSYLYYDFSTGQVTKSFTIHPPAKT</sequence>
<reference evidence="3 4" key="1">
    <citation type="submission" date="2018-10" db="EMBL/GenBank/DDBJ databases">
        <title>Phylogenomics of Brevibacillus.</title>
        <authorList>
            <person name="Dunlap C."/>
        </authorList>
    </citation>
    <scope>NUCLEOTIDE SEQUENCE [LARGE SCALE GENOMIC DNA]</scope>
    <source>
        <strain evidence="3 4">JCM 15716</strain>
    </source>
</reference>
<gene>
    <name evidence="3" type="ORF">EDM56_25500</name>
</gene>
<dbReference type="InterPro" id="IPR041401">
    <property type="entry name" value="TseB-like_dom"/>
</dbReference>
<dbReference type="Gene3D" id="3.10.450.40">
    <property type="match status" value="2"/>
</dbReference>
<evidence type="ECO:0000259" key="2">
    <source>
        <dbReference type="Pfam" id="PF17881"/>
    </source>
</evidence>
<dbReference type="OrthoDB" id="2381181at2"/>